<keyword evidence="1" id="KW-1133">Transmembrane helix</keyword>
<dbReference type="EMBL" id="HG739160">
    <property type="protein sequence ID" value="CDP13702.1"/>
    <property type="molecule type" value="Genomic_DNA"/>
</dbReference>
<evidence type="ECO:0000256" key="1">
    <source>
        <dbReference type="SAM" id="Phobius"/>
    </source>
</evidence>
<feature type="transmembrane region" description="Helical" evidence="1">
    <location>
        <begin position="19"/>
        <end position="47"/>
    </location>
</feature>
<organism evidence="2 3">
    <name type="scientific">Coffea canephora</name>
    <name type="common">Robusta coffee</name>
    <dbReference type="NCBI Taxonomy" id="49390"/>
    <lineage>
        <taxon>Eukaryota</taxon>
        <taxon>Viridiplantae</taxon>
        <taxon>Streptophyta</taxon>
        <taxon>Embryophyta</taxon>
        <taxon>Tracheophyta</taxon>
        <taxon>Spermatophyta</taxon>
        <taxon>Magnoliopsida</taxon>
        <taxon>eudicotyledons</taxon>
        <taxon>Gunneridae</taxon>
        <taxon>Pentapetalae</taxon>
        <taxon>asterids</taxon>
        <taxon>lamiids</taxon>
        <taxon>Gentianales</taxon>
        <taxon>Rubiaceae</taxon>
        <taxon>Ixoroideae</taxon>
        <taxon>Gardenieae complex</taxon>
        <taxon>Bertiereae - Coffeeae clade</taxon>
        <taxon>Coffeeae</taxon>
        <taxon>Coffea</taxon>
    </lineage>
</organism>
<accession>A0A068UZK1</accession>
<dbReference type="AlphaFoldDB" id="A0A068UZK1"/>
<protein>
    <submittedName>
        <fullName evidence="2">Uncharacterized protein</fullName>
    </submittedName>
</protein>
<proteinExistence type="predicted"/>
<keyword evidence="3" id="KW-1185">Reference proteome</keyword>
<evidence type="ECO:0000313" key="3">
    <source>
        <dbReference type="Proteomes" id="UP000295252"/>
    </source>
</evidence>
<dbReference type="Gramene" id="CDP13702">
    <property type="protein sequence ID" value="CDP13702"/>
    <property type="gene ID" value="GSCOC_T00038733001"/>
</dbReference>
<keyword evidence="1" id="KW-0472">Membrane</keyword>
<sequence length="64" mass="7289">MSVCVQPYTEREYLGYTKILTCCVSCITLPFLLLLLLLFFSWGVFFWGAGGVGVNHKKDLRLNI</sequence>
<reference evidence="3" key="1">
    <citation type="journal article" date="2014" name="Science">
        <title>The coffee genome provides insight into the convergent evolution of caffeine biosynthesis.</title>
        <authorList>
            <person name="Denoeud F."/>
            <person name="Carretero-Paulet L."/>
            <person name="Dereeper A."/>
            <person name="Droc G."/>
            <person name="Guyot R."/>
            <person name="Pietrella M."/>
            <person name="Zheng C."/>
            <person name="Alberti A."/>
            <person name="Anthony F."/>
            <person name="Aprea G."/>
            <person name="Aury J.M."/>
            <person name="Bento P."/>
            <person name="Bernard M."/>
            <person name="Bocs S."/>
            <person name="Campa C."/>
            <person name="Cenci A."/>
            <person name="Combes M.C."/>
            <person name="Crouzillat D."/>
            <person name="Da Silva C."/>
            <person name="Daddiego L."/>
            <person name="De Bellis F."/>
            <person name="Dussert S."/>
            <person name="Garsmeur O."/>
            <person name="Gayraud T."/>
            <person name="Guignon V."/>
            <person name="Jahn K."/>
            <person name="Jamilloux V."/>
            <person name="Joet T."/>
            <person name="Labadie K."/>
            <person name="Lan T."/>
            <person name="Leclercq J."/>
            <person name="Lepelley M."/>
            <person name="Leroy T."/>
            <person name="Li L.T."/>
            <person name="Librado P."/>
            <person name="Lopez L."/>
            <person name="Munoz A."/>
            <person name="Noel B."/>
            <person name="Pallavicini A."/>
            <person name="Perrotta G."/>
            <person name="Poncet V."/>
            <person name="Pot D."/>
            <person name="Priyono X."/>
            <person name="Rigoreau M."/>
            <person name="Rouard M."/>
            <person name="Rozas J."/>
            <person name="Tranchant-Dubreuil C."/>
            <person name="VanBuren R."/>
            <person name="Zhang Q."/>
            <person name="Andrade A.C."/>
            <person name="Argout X."/>
            <person name="Bertrand B."/>
            <person name="de Kochko A."/>
            <person name="Graziosi G."/>
            <person name="Henry R.J."/>
            <person name="Jayarama X."/>
            <person name="Ming R."/>
            <person name="Nagai C."/>
            <person name="Rounsley S."/>
            <person name="Sankoff D."/>
            <person name="Giuliano G."/>
            <person name="Albert V.A."/>
            <person name="Wincker P."/>
            <person name="Lashermes P."/>
        </authorList>
    </citation>
    <scope>NUCLEOTIDE SEQUENCE [LARGE SCALE GENOMIC DNA]</scope>
    <source>
        <strain evidence="3">cv. DH200-94</strain>
    </source>
</reference>
<gene>
    <name evidence="2" type="ORF">GSCOC_T00038733001</name>
</gene>
<evidence type="ECO:0000313" key="2">
    <source>
        <dbReference type="EMBL" id="CDP13702.1"/>
    </source>
</evidence>
<name>A0A068UZK1_COFCA</name>
<keyword evidence="1" id="KW-0812">Transmembrane</keyword>
<dbReference type="Proteomes" id="UP000295252">
    <property type="component" value="Chromosome VII"/>
</dbReference>
<dbReference type="InParanoid" id="A0A068UZK1"/>